<accession>A0ABT5JAF1</accession>
<evidence type="ECO:0000256" key="6">
    <source>
        <dbReference type="SAM" id="MobiDB-lite"/>
    </source>
</evidence>
<feature type="domain" description="ComEC/Rec2-related protein" evidence="8">
    <location>
        <begin position="286"/>
        <end position="570"/>
    </location>
</feature>
<feature type="region of interest" description="Disordered" evidence="6">
    <location>
        <begin position="721"/>
        <end position="770"/>
    </location>
</feature>
<evidence type="ECO:0000256" key="7">
    <source>
        <dbReference type="SAM" id="Phobius"/>
    </source>
</evidence>
<gene>
    <name evidence="10" type="ORF">PQJ73_12095</name>
</gene>
<protein>
    <submittedName>
        <fullName evidence="10">ComEC/Rec2 family competence protein</fullName>
    </submittedName>
</protein>
<evidence type="ECO:0000259" key="8">
    <source>
        <dbReference type="Pfam" id="PF03772"/>
    </source>
</evidence>
<feature type="transmembrane region" description="Helical" evidence="7">
    <location>
        <begin position="491"/>
        <end position="516"/>
    </location>
</feature>
<feature type="transmembrane region" description="Helical" evidence="7">
    <location>
        <begin position="528"/>
        <end position="545"/>
    </location>
</feature>
<dbReference type="EMBL" id="JAQQLI010000016">
    <property type="protein sequence ID" value="MDC7786423.1"/>
    <property type="molecule type" value="Genomic_DNA"/>
</dbReference>
<reference evidence="10" key="2">
    <citation type="submission" date="2023-02" db="EMBL/GenBank/DDBJ databases">
        <authorList>
            <person name="Rayyan A."/>
            <person name="Meyer T."/>
            <person name="Kyndt J.A."/>
        </authorList>
    </citation>
    <scope>NUCLEOTIDE SEQUENCE</scope>
    <source>
        <strain evidence="10">DSM 9987</strain>
    </source>
</reference>
<reference evidence="10" key="1">
    <citation type="journal article" date="2023" name="Microbiol Resour">
        <title>Genome Sequences of Rhodoplanes serenus and Two Thermotolerant Strains, Rhodoplanes tepidamans and 'Rhodoplanes cryptolactis,' Further Refine the Genus.</title>
        <authorList>
            <person name="Rayyan A.A."/>
            <person name="Kyndt J.A."/>
        </authorList>
    </citation>
    <scope>NUCLEOTIDE SEQUENCE</scope>
    <source>
        <strain evidence="10">DSM 9987</strain>
    </source>
</reference>
<feature type="region of interest" description="Disordered" evidence="6">
    <location>
        <begin position="1"/>
        <end position="22"/>
    </location>
</feature>
<dbReference type="Pfam" id="PF13567">
    <property type="entry name" value="DUF4131"/>
    <property type="match status" value="1"/>
</dbReference>
<feature type="domain" description="DUF4131" evidence="9">
    <location>
        <begin position="84"/>
        <end position="239"/>
    </location>
</feature>
<feature type="transmembrane region" description="Helical" evidence="7">
    <location>
        <begin position="348"/>
        <end position="363"/>
    </location>
</feature>
<feature type="compositionally biased region" description="Low complexity" evidence="6">
    <location>
        <begin position="734"/>
        <end position="752"/>
    </location>
</feature>
<evidence type="ECO:0000256" key="1">
    <source>
        <dbReference type="ARBA" id="ARBA00004651"/>
    </source>
</evidence>
<proteinExistence type="predicted"/>
<evidence type="ECO:0000259" key="9">
    <source>
        <dbReference type="Pfam" id="PF13567"/>
    </source>
</evidence>
<feature type="transmembrane region" description="Helical" evidence="7">
    <location>
        <begin position="85"/>
        <end position="102"/>
    </location>
</feature>
<dbReference type="InterPro" id="IPR025405">
    <property type="entry name" value="DUF4131"/>
</dbReference>
<name>A0ABT5JAF1_RHOTP</name>
<feature type="transmembrane region" description="Helical" evidence="7">
    <location>
        <begin position="395"/>
        <end position="412"/>
    </location>
</feature>
<dbReference type="InterPro" id="IPR052159">
    <property type="entry name" value="Competence_DNA_uptake"/>
</dbReference>
<evidence type="ECO:0000256" key="2">
    <source>
        <dbReference type="ARBA" id="ARBA00022475"/>
    </source>
</evidence>
<comment type="subcellular location">
    <subcellularLocation>
        <location evidence="1">Cell membrane</location>
        <topology evidence="1">Multi-pass membrane protein</topology>
    </subcellularLocation>
</comment>
<feature type="transmembrane region" description="Helical" evidence="7">
    <location>
        <begin position="315"/>
        <end position="336"/>
    </location>
</feature>
<feature type="transmembrane region" description="Helical" evidence="7">
    <location>
        <begin position="109"/>
        <end position="127"/>
    </location>
</feature>
<sequence length="770" mass="78460">MAEPGRARGRVGTLPAGPRPGVAAAGGRALPVPLPGRLGDLVHAAGARIAGWAAEEVAPGRLFPWLPVGVAAGVILYFAAETEPAPWAAAAAVAGALGLVIATRRRGAVFAAIGLAAVAAGFCTATLRGRLVDAPVLRQPAFGAKLAGFVEKREEREKSDRIVLRVLSYEAPRGGAVVAGARPERVRVAVRKGTAPPVGAHVALTARLSPPLAPLRPGGYDFSRDLYFHGIGASGFALGAVRPQPAPVAPDPGLRAAAAIDDFREAIDERIRAALPGDAGAIASALITGKRDAISTPVNEAMYVSSLAHVLSISGYHMAVVAGVVFVVLRAGLALVPGLALRRPVKKWAAGAALAAAAFYLVLSGAEVATQRAFVMTAIVLAGVMLDRRALTQRTLAVAALAVMLLTPEAVVHPSFQMSFAATLALVAVYERGLPWFAARPRSALAARLALWGAREIVALVIASLVAGVATTIFAAYHFHRLAPYGVLANLAAMPVVSGFVMPLGLLALALLPFGFDGPLWRLMGTGIDWMTAVAQWVAALPGAVGRVPAFGVDALLVATAGLIVLALLRTPLRWSGAGLLVIAALLAGAAEKPDVLIAPGGEAVAVRGADGRLTVLRTGSLAFAARDWLAGDGDARPADASEVAAGFACDPAGCVARLADGTAVAVARSAESFADDCARAALIVALRDPPAGCRATVIDRAMLKETGAVALRRTGDGFAVTRARAPGTDRPWSPASPAASRPAAPAAGPSGRPAPAPDATPAIEDIDPD</sequence>
<keyword evidence="3 7" id="KW-0812">Transmembrane</keyword>
<dbReference type="InterPro" id="IPR004477">
    <property type="entry name" value="ComEC_N"/>
</dbReference>
<keyword evidence="11" id="KW-1185">Reference proteome</keyword>
<evidence type="ECO:0000256" key="5">
    <source>
        <dbReference type="ARBA" id="ARBA00023136"/>
    </source>
</evidence>
<evidence type="ECO:0000256" key="3">
    <source>
        <dbReference type="ARBA" id="ARBA00022692"/>
    </source>
</evidence>
<feature type="transmembrane region" description="Helical" evidence="7">
    <location>
        <begin position="62"/>
        <end position="79"/>
    </location>
</feature>
<evidence type="ECO:0000256" key="4">
    <source>
        <dbReference type="ARBA" id="ARBA00022989"/>
    </source>
</evidence>
<comment type="caution">
    <text evidence="10">The sequence shown here is derived from an EMBL/GenBank/DDBJ whole genome shotgun (WGS) entry which is preliminary data.</text>
</comment>
<dbReference type="NCBIfam" id="TIGR00360">
    <property type="entry name" value="ComEC_N-term"/>
    <property type="match status" value="1"/>
</dbReference>
<organism evidence="10 11">
    <name type="scientific">Rhodoplanes tepidamans</name>
    <name type="common">Rhodoplanes cryptolactis</name>
    <dbReference type="NCBI Taxonomy" id="200616"/>
    <lineage>
        <taxon>Bacteria</taxon>
        <taxon>Pseudomonadati</taxon>
        <taxon>Pseudomonadota</taxon>
        <taxon>Alphaproteobacteria</taxon>
        <taxon>Hyphomicrobiales</taxon>
        <taxon>Nitrobacteraceae</taxon>
        <taxon>Rhodoplanes</taxon>
    </lineage>
</organism>
<keyword evidence="4 7" id="KW-1133">Transmembrane helix</keyword>
<keyword evidence="2" id="KW-1003">Cell membrane</keyword>
<feature type="transmembrane region" description="Helical" evidence="7">
    <location>
        <begin position="457"/>
        <end position="479"/>
    </location>
</feature>
<dbReference type="PANTHER" id="PTHR30619">
    <property type="entry name" value="DNA INTERNALIZATION/COMPETENCE PROTEIN COMEC/REC2"/>
    <property type="match status" value="1"/>
</dbReference>
<dbReference type="Pfam" id="PF03772">
    <property type="entry name" value="Competence"/>
    <property type="match status" value="1"/>
</dbReference>
<dbReference type="Proteomes" id="UP001165652">
    <property type="component" value="Unassembled WGS sequence"/>
</dbReference>
<feature type="transmembrane region" description="Helical" evidence="7">
    <location>
        <begin position="551"/>
        <end position="569"/>
    </location>
</feature>
<evidence type="ECO:0000313" key="10">
    <source>
        <dbReference type="EMBL" id="MDC7786423.1"/>
    </source>
</evidence>
<evidence type="ECO:0000313" key="11">
    <source>
        <dbReference type="Proteomes" id="UP001165652"/>
    </source>
</evidence>
<keyword evidence="5 7" id="KW-0472">Membrane</keyword>
<dbReference type="RefSeq" id="WP_272777271.1">
    <property type="nucleotide sequence ID" value="NZ_JAQQLI010000016.1"/>
</dbReference>
<dbReference type="PANTHER" id="PTHR30619:SF1">
    <property type="entry name" value="RECOMBINATION PROTEIN 2"/>
    <property type="match status" value="1"/>
</dbReference>